<comment type="caution">
    <text evidence="2">The sequence shown here is derived from an EMBL/GenBank/DDBJ whole genome shotgun (WGS) entry which is preliminary data.</text>
</comment>
<feature type="signal peptide" evidence="1">
    <location>
        <begin position="1"/>
        <end position="28"/>
    </location>
</feature>
<evidence type="ECO:0000256" key="1">
    <source>
        <dbReference type="SAM" id="SignalP"/>
    </source>
</evidence>
<feature type="non-terminal residue" evidence="2">
    <location>
        <position position="48"/>
    </location>
</feature>
<organism evidence="2 3">
    <name type="scientific">Trifolium medium</name>
    <dbReference type="NCBI Taxonomy" id="97028"/>
    <lineage>
        <taxon>Eukaryota</taxon>
        <taxon>Viridiplantae</taxon>
        <taxon>Streptophyta</taxon>
        <taxon>Embryophyta</taxon>
        <taxon>Tracheophyta</taxon>
        <taxon>Spermatophyta</taxon>
        <taxon>Magnoliopsida</taxon>
        <taxon>eudicotyledons</taxon>
        <taxon>Gunneridae</taxon>
        <taxon>Pentapetalae</taxon>
        <taxon>rosids</taxon>
        <taxon>fabids</taxon>
        <taxon>Fabales</taxon>
        <taxon>Fabaceae</taxon>
        <taxon>Papilionoideae</taxon>
        <taxon>50 kb inversion clade</taxon>
        <taxon>NPAAA clade</taxon>
        <taxon>Hologalegina</taxon>
        <taxon>IRL clade</taxon>
        <taxon>Trifolieae</taxon>
        <taxon>Trifolium</taxon>
    </lineage>
</organism>
<dbReference type="EMBL" id="LXQA010524190">
    <property type="protein sequence ID" value="MCI57152.1"/>
    <property type="molecule type" value="Genomic_DNA"/>
</dbReference>
<dbReference type="AlphaFoldDB" id="A0A392T8K3"/>
<evidence type="ECO:0000313" key="3">
    <source>
        <dbReference type="Proteomes" id="UP000265520"/>
    </source>
</evidence>
<keyword evidence="1" id="KW-0732">Signal</keyword>
<reference evidence="2 3" key="1">
    <citation type="journal article" date="2018" name="Front. Plant Sci.">
        <title>Red Clover (Trifolium pratense) and Zigzag Clover (T. medium) - A Picture of Genomic Similarities and Differences.</title>
        <authorList>
            <person name="Dluhosova J."/>
            <person name="Istvanek J."/>
            <person name="Nedelnik J."/>
            <person name="Repkova J."/>
        </authorList>
    </citation>
    <scope>NUCLEOTIDE SEQUENCE [LARGE SCALE GENOMIC DNA]</scope>
    <source>
        <strain evidence="3">cv. 10/8</strain>
        <tissue evidence="2">Leaf</tissue>
    </source>
</reference>
<proteinExistence type="predicted"/>
<accession>A0A392T8K3</accession>
<feature type="chain" id="PRO_5017256492" evidence="1">
    <location>
        <begin position="29"/>
        <end position="48"/>
    </location>
</feature>
<dbReference type="Proteomes" id="UP000265520">
    <property type="component" value="Unassembled WGS sequence"/>
</dbReference>
<keyword evidence="3" id="KW-1185">Reference proteome</keyword>
<name>A0A392T8K3_9FABA</name>
<evidence type="ECO:0000313" key="2">
    <source>
        <dbReference type="EMBL" id="MCI57152.1"/>
    </source>
</evidence>
<sequence>MAGRPSGPGAAVPFICWMACCTSSAVKTSPICLCMSSETLCLTTLVMS</sequence>
<protein>
    <submittedName>
        <fullName evidence="2">Uncharacterized protein</fullName>
    </submittedName>
</protein>